<feature type="transmembrane region" description="Helical" evidence="7">
    <location>
        <begin position="159"/>
        <end position="185"/>
    </location>
</feature>
<evidence type="ECO:0000256" key="4">
    <source>
        <dbReference type="ARBA" id="ARBA00022692"/>
    </source>
</evidence>
<evidence type="ECO:0000259" key="9">
    <source>
        <dbReference type="PROSITE" id="PS50928"/>
    </source>
</evidence>
<dbReference type="Proteomes" id="UP000234331">
    <property type="component" value="Unassembled WGS sequence"/>
</dbReference>
<feature type="transmembrane region" description="Helical" evidence="7">
    <location>
        <begin position="285"/>
        <end position="308"/>
    </location>
</feature>
<evidence type="ECO:0000256" key="5">
    <source>
        <dbReference type="ARBA" id="ARBA00022989"/>
    </source>
</evidence>
<dbReference type="PANTHER" id="PTHR30151:SF20">
    <property type="entry name" value="ABC TRANSPORTER PERMEASE PROTEIN HI_0355-RELATED"/>
    <property type="match status" value="1"/>
</dbReference>
<evidence type="ECO:0000256" key="7">
    <source>
        <dbReference type="RuleBase" id="RU363032"/>
    </source>
</evidence>
<dbReference type="EMBL" id="FZMO01000151">
    <property type="protein sequence ID" value="SNQ48289.1"/>
    <property type="molecule type" value="Genomic_DNA"/>
</dbReference>
<evidence type="ECO:0000256" key="2">
    <source>
        <dbReference type="ARBA" id="ARBA00022448"/>
    </source>
</evidence>
<keyword evidence="4 7" id="KW-0812">Transmembrane</keyword>
<dbReference type="Pfam" id="PF00528">
    <property type="entry name" value="BPD_transp_1"/>
    <property type="match status" value="1"/>
</dbReference>
<keyword evidence="3" id="KW-1003">Cell membrane</keyword>
<evidence type="ECO:0000256" key="6">
    <source>
        <dbReference type="ARBA" id="ARBA00023136"/>
    </source>
</evidence>
<dbReference type="GO" id="GO:0005886">
    <property type="term" value="C:plasma membrane"/>
    <property type="evidence" value="ECO:0007669"/>
    <property type="project" value="UniProtKB-SubCell"/>
</dbReference>
<dbReference type="RefSeq" id="WP_243407539.1">
    <property type="nucleotide sequence ID" value="NZ_FZMO01000151.1"/>
</dbReference>
<evidence type="ECO:0000256" key="3">
    <source>
        <dbReference type="ARBA" id="ARBA00022475"/>
    </source>
</evidence>
<dbReference type="InterPro" id="IPR035906">
    <property type="entry name" value="MetI-like_sf"/>
</dbReference>
<organism evidence="10 11">
    <name type="scientific">Frankia canadensis</name>
    <dbReference type="NCBI Taxonomy" id="1836972"/>
    <lineage>
        <taxon>Bacteria</taxon>
        <taxon>Bacillati</taxon>
        <taxon>Actinomycetota</taxon>
        <taxon>Actinomycetes</taxon>
        <taxon>Frankiales</taxon>
        <taxon>Frankiaceae</taxon>
        <taxon>Frankia</taxon>
    </lineage>
</organism>
<comment type="subcellular location">
    <subcellularLocation>
        <location evidence="1 7">Cell membrane</location>
        <topology evidence="1 7">Multi-pass membrane protein</topology>
    </subcellularLocation>
</comment>
<dbReference type="GO" id="GO:0055085">
    <property type="term" value="P:transmembrane transport"/>
    <property type="evidence" value="ECO:0007669"/>
    <property type="project" value="InterPro"/>
</dbReference>
<accession>A0A2I2KRL5</accession>
<dbReference type="InterPro" id="IPR000515">
    <property type="entry name" value="MetI-like"/>
</dbReference>
<gene>
    <name evidence="10" type="ORF">FRACA_2340005</name>
</gene>
<dbReference type="AlphaFoldDB" id="A0A2I2KRL5"/>
<evidence type="ECO:0000313" key="10">
    <source>
        <dbReference type="EMBL" id="SNQ48289.1"/>
    </source>
</evidence>
<feature type="transmembrane region" description="Helical" evidence="7">
    <location>
        <begin position="132"/>
        <end position="152"/>
    </location>
</feature>
<name>A0A2I2KRL5_9ACTN</name>
<dbReference type="PANTHER" id="PTHR30151">
    <property type="entry name" value="ALKANE SULFONATE ABC TRANSPORTER-RELATED, MEMBRANE SUBUNIT"/>
    <property type="match status" value="1"/>
</dbReference>
<keyword evidence="5 7" id="KW-1133">Transmembrane helix</keyword>
<proteinExistence type="inferred from homology"/>
<dbReference type="PROSITE" id="PS50928">
    <property type="entry name" value="ABC_TM1"/>
    <property type="match status" value="1"/>
</dbReference>
<feature type="region of interest" description="Disordered" evidence="8">
    <location>
        <begin position="1"/>
        <end position="29"/>
    </location>
</feature>
<dbReference type="SUPFAM" id="SSF161098">
    <property type="entry name" value="MetI-like"/>
    <property type="match status" value="1"/>
</dbReference>
<feature type="region of interest" description="Disordered" evidence="8">
    <location>
        <begin position="45"/>
        <end position="69"/>
    </location>
</feature>
<keyword evidence="11" id="KW-1185">Reference proteome</keyword>
<protein>
    <submittedName>
        <fullName evidence="10">ABC-type nitrate/sulfonate/bicarbonate transport system, permease component</fullName>
    </submittedName>
</protein>
<sequence length="325" mass="34083">MSASRPGGPVPAPTPATAPIDGAPVAPRPVEPAVDAAVPVTATPRARAAAGENPVGEGRRMRVGGRGTRPGGQRLWPSVLVGLGLLGCWEFATRVLRVEEYILPAPDQVATALVDRWDGTLRSATWVTFTEIILGFTLSVAAGLAIGVALHFSAVARRALYPLLIGSQTIPIVVIAPILAIVFGYSLTPKLILVALICFFPIVVGTLDGLASVDPRLVQMMRTLHGQRLAIFTRVEFPAALPSVFTGLRLAAAYAATGAVFGEYSGAADGLGHVMRQGVPQLQSALVFAAIVLLTAMSVALFALVGLAQRLLVPWHRTNQEGNSR</sequence>
<reference evidence="10 11" key="1">
    <citation type="submission" date="2017-06" db="EMBL/GenBank/DDBJ databases">
        <authorList>
            <person name="Kim H.J."/>
            <person name="Triplett B.A."/>
        </authorList>
    </citation>
    <scope>NUCLEOTIDE SEQUENCE [LARGE SCALE GENOMIC DNA]</scope>
    <source>
        <strain evidence="10">FRACA_ARgP5</strain>
    </source>
</reference>
<evidence type="ECO:0000313" key="11">
    <source>
        <dbReference type="Proteomes" id="UP000234331"/>
    </source>
</evidence>
<evidence type="ECO:0000256" key="8">
    <source>
        <dbReference type="SAM" id="MobiDB-lite"/>
    </source>
</evidence>
<comment type="similarity">
    <text evidence="7">Belongs to the binding-protein-dependent transport system permease family.</text>
</comment>
<feature type="domain" description="ABC transmembrane type-1" evidence="9">
    <location>
        <begin position="121"/>
        <end position="305"/>
    </location>
</feature>
<keyword evidence="2 7" id="KW-0813">Transport</keyword>
<evidence type="ECO:0000256" key="1">
    <source>
        <dbReference type="ARBA" id="ARBA00004651"/>
    </source>
</evidence>
<keyword evidence="6 7" id="KW-0472">Membrane</keyword>
<feature type="transmembrane region" description="Helical" evidence="7">
    <location>
        <begin position="191"/>
        <end position="213"/>
    </location>
</feature>
<dbReference type="Gene3D" id="1.10.3720.10">
    <property type="entry name" value="MetI-like"/>
    <property type="match status" value="1"/>
</dbReference>